<feature type="region of interest" description="Disordered" evidence="1">
    <location>
        <begin position="286"/>
        <end position="336"/>
    </location>
</feature>
<dbReference type="EMBL" id="ML769426">
    <property type="protein sequence ID" value="KAE9403290.1"/>
    <property type="molecule type" value="Genomic_DNA"/>
</dbReference>
<feature type="compositionally biased region" description="Low complexity" evidence="1">
    <location>
        <begin position="289"/>
        <end position="303"/>
    </location>
</feature>
<evidence type="ECO:0000256" key="1">
    <source>
        <dbReference type="SAM" id="MobiDB-lite"/>
    </source>
</evidence>
<feature type="region of interest" description="Disordered" evidence="1">
    <location>
        <begin position="244"/>
        <end position="263"/>
    </location>
</feature>
<organism evidence="2 3">
    <name type="scientific">Gymnopus androsaceus JB14</name>
    <dbReference type="NCBI Taxonomy" id="1447944"/>
    <lineage>
        <taxon>Eukaryota</taxon>
        <taxon>Fungi</taxon>
        <taxon>Dikarya</taxon>
        <taxon>Basidiomycota</taxon>
        <taxon>Agaricomycotina</taxon>
        <taxon>Agaricomycetes</taxon>
        <taxon>Agaricomycetidae</taxon>
        <taxon>Agaricales</taxon>
        <taxon>Marasmiineae</taxon>
        <taxon>Omphalotaceae</taxon>
        <taxon>Gymnopus</taxon>
    </lineage>
</organism>
<gene>
    <name evidence="2" type="ORF">BT96DRAFT_936476</name>
</gene>
<accession>A0A6A4HZY8</accession>
<feature type="compositionally biased region" description="Polar residues" evidence="1">
    <location>
        <begin position="304"/>
        <end position="319"/>
    </location>
</feature>
<reference evidence="2" key="1">
    <citation type="journal article" date="2019" name="Environ. Microbiol.">
        <title>Fungal ecological strategies reflected in gene transcription - a case study of two litter decomposers.</title>
        <authorList>
            <person name="Barbi F."/>
            <person name="Kohler A."/>
            <person name="Barry K."/>
            <person name="Baskaran P."/>
            <person name="Daum C."/>
            <person name="Fauchery L."/>
            <person name="Ihrmark K."/>
            <person name="Kuo A."/>
            <person name="LaButti K."/>
            <person name="Lipzen A."/>
            <person name="Morin E."/>
            <person name="Grigoriev I.V."/>
            <person name="Henrissat B."/>
            <person name="Lindahl B."/>
            <person name="Martin F."/>
        </authorList>
    </citation>
    <scope>NUCLEOTIDE SEQUENCE</scope>
    <source>
        <strain evidence="2">JB14</strain>
    </source>
</reference>
<dbReference type="AlphaFoldDB" id="A0A6A4HZY8"/>
<evidence type="ECO:0000313" key="3">
    <source>
        <dbReference type="Proteomes" id="UP000799118"/>
    </source>
</evidence>
<dbReference type="OrthoDB" id="3068022at2759"/>
<proteinExistence type="predicted"/>
<keyword evidence="3" id="KW-1185">Reference proteome</keyword>
<feature type="compositionally biased region" description="Polar residues" evidence="1">
    <location>
        <begin position="249"/>
        <end position="263"/>
    </location>
</feature>
<evidence type="ECO:0000313" key="2">
    <source>
        <dbReference type="EMBL" id="KAE9403290.1"/>
    </source>
</evidence>
<protein>
    <submittedName>
        <fullName evidence="2">Uncharacterized protein</fullName>
    </submittedName>
</protein>
<sequence>MHKPDSQIAASTRAPLISNPSITPIFLSTTISTTITLAFSMSGYLDYWCSLEITGSAERNTLTAQLETEFENVNSMVETLIEVREERRREIACELAPIEAHILSSYHDEATTQGVVVTPQLLEKMRATAHQKALLVRDAREQERAAARCRKYAAERYRRMVNGQKTIHRSWKNQEEVYVADERRYVELVQRVQMFLLERELAASRTNHLSLKRKTRYIPMPPIVAQLAGHPKVHTSVMDYQPLDILPSSPESDGTFRCQSISQPSEDKISLSSNYSLSVMDYQPLDILPSSPESESGSTTVSSKDSNGDSSMNESNSESGTEDGPKTSHDSLPYGGVPNRARIKWLEGRDNDGWENRHGNERDWHMSTNPSWGSLLDTHPVHPLVNLRSDFGAIGLSWVGAPDRDTSLDDLCHEDWADIQLFTIIQVHRTTELGRILEHGEPTFTGTQILERYKQVDEEGEQRSEDLREMDEEMEALYRQLRLLVRTRAFAARQVGSLCDAKAKLRDLKKIAFTCL</sequence>
<name>A0A6A4HZY8_9AGAR</name>
<dbReference type="Proteomes" id="UP000799118">
    <property type="component" value="Unassembled WGS sequence"/>
</dbReference>